<accession>A0ABU0JQT2</accession>
<evidence type="ECO:0000256" key="1">
    <source>
        <dbReference type="ARBA" id="ARBA00022980"/>
    </source>
</evidence>
<evidence type="ECO:0000256" key="2">
    <source>
        <dbReference type="ARBA" id="ARBA00023274"/>
    </source>
</evidence>
<dbReference type="EMBL" id="JAUSWN010000008">
    <property type="protein sequence ID" value="MDQ0479428.1"/>
    <property type="molecule type" value="Genomic_DNA"/>
</dbReference>
<dbReference type="InterPro" id="IPR008991">
    <property type="entry name" value="Translation_prot_SH3-like_sf"/>
</dbReference>
<gene>
    <name evidence="3" type="ORF">QOZ93_001169</name>
</gene>
<name>A0ABU0JQT2_HATLI</name>
<proteinExistence type="predicted"/>
<dbReference type="Proteomes" id="UP001224418">
    <property type="component" value="Unassembled WGS sequence"/>
</dbReference>
<keyword evidence="4" id="KW-1185">Reference proteome</keyword>
<dbReference type="Gene3D" id="2.30.30.30">
    <property type="match status" value="1"/>
</dbReference>
<dbReference type="CDD" id="cd06088">
    <property type="entry name" value="KOW_RPL14"/>
    <property type="match status" value="1"/>
</dbReference>
<sequence length="93" mass="10908">METDNPLGQVVYSKVGRDRDEYYIIVGILNEDYVYISDGKLRKVEKPKKKKRKHLIFTGTYSEEIKEAILNGKYVSNPRIKDFLDTMYANKEV</sequence>
<organism evidence="3 4">
    <name type="scientific">Hathewaya limosa</name>
    <name type="common">Clostridium limosum</name>
    <dbReference type="NCBI Taxonomy" id="1536"/>
    <lineage>
        <taxon>Bacteria</taxon>
        <taxon>Bacillati</taxon>
        <taxon>Bacillota</taxon>
        <taxon>Clostridia</taxon>
        <taxon>Eubacteriales</taxon>
        <taxon>Clostridiaceae</taxon>
        <taxon>Hathewaya</taxon>
    </lineage>
</organism>
<keyword evidence="2" id="KW-0687">Ribonucleoprotein</keyword>
<evidence type="ECO:0000313" key="3">
    <source>
        <dbReference type="EMBL" id="MDQ0479428.1"/>
    </source>
</evidence>
<dbReference type="GO" id="GO:0005840">
    <property type="term" value="C:ribosome"/>
    <property type="evidence" value="ECO:0007669"/>
    <property type="project" value="UniProtKB-KW"/>
</dbReference>
<reference evidence="3 4" key="1">
    <citation type="submission" date="2023-07" db="EMBL/GenBank/DDBJ databases">
        <title>Genomic Encyclopedia of Type Strains, Phase IV (KMG-IV): sequencing the most valuable type-strain genomes for metagenomic binning, comparative biology and taxonomic classification.</title>
        <authorList>
            <person name="Goeker M."/>
        </authorList>
    </citation>
    <scope>NUCLEOTIDE SEQUENCE [LARGE SCALE GENOMIC DNA]</scope>
    <source>
        <strain evidence="3 4">DSM 1400</strain>
    </source>
</reference>
<keyword evidence="1 3" id="KW-0689">Ribosomal protein</keyword>
<protein>
    <submittedName>
        <fullName evidence="3">Ribosomal protein L14E/L6E/L27E</fullName>
    </submittedName>
</protein>
<comment type="caution">
    <text evidence="3">The sequence shown here is derived from an EMBL/GenBank/DDBJ whole genome shotgun (WGS) entry which is preliminary data.</text>
</comment>
<dbReference type="InterPro" id="IPR014722">
    <property type="entry name" value="Rib_uL2_dom2"/>
</dbReference>
<dbReference type="SUPFAM" id="SSF50104">
    <property type="entry name" value="Translation proteins SH3-like domain"/>
    <property type="match status" value="1"/>
</dbReference>
<dbReference type="InterPro" id="IPR041985">
    <property type="entry name" value="Ribosomal_eL14_KOW"/>
</dbReference>
<dbReference type="RefSeq" id="WP_111944078.1">
    <property type="nucleotide sequence ID" value="NZ_BAAACJ010000029.1"/>
</dbReference>
<evidence type="ECO:0000313" key="4">
    <source>
        <dbReference type="Proteomes" id="UP001224418"/>
    </source>
</evidence>